<dbReference type="SUPFAM" id="SSF103473">
    <property type="entry name" value="MFS general substrate transporter"/>
    <property type="match status" value="1"/>
</dbReference>
<organism evidence="9 10">
    <name type="scientific">Phycomyces blakesleeanus</name>
    <dbReference type="NCBI Taxonomy" id="4837"/>
    <lineage>
        <taxon>Eukaryota</taxon>
        <taxon>Fungi</taxon>
        <taxon>Fungi incertae sedis</taxon>
        <taxon>Mucoromycota</taxon>
        <taxon>Mucoromycotina</taxon>
        <taxon>Mucoromycetes</taxon>
        <taxon>Mucorales</taxon>
        <taxon>Phycomycetaceae</taxon>
        <taxon>Phycomyces</taxon>
    </lineage>
</organism>
<proteinExistence type="predicted"/>
<dbReference type="InterPro" id="IPR011701">
    <property type="entry name" value="MFS"/>
</dbReference>
<dbReference type="Proteomes" id="UP001448207">
    <property type="component" value="Unassembled WGS sequence"/>
</dbReference>
<dbReference type="CDD" id="cd17323">
    <property type="entry name" value="MFS_Tpo1_MDR_like"/>
    <property type="match status" value="1"/>
</dbReference>
<evidence type="ECO:0000259" key="8">
    <source>
        <dbReference type="PROSITE" id="PS50850"/>
    </source>
</evidence>
<dbReference type="PANTHER" id="PTHR23502">
    <property type="entry name" value="MAJOR FACILITATOR SUPERFAMILY"/>
    <property type="match status" value="1"/>
</dbReference>
<sequence length="572" mass="63362">MSSPKTINLSSYPSSPGNESMVHTLIPDREGSFTSTAKHKRSSSRISTKSSITAAASIHSIEQNPTKEHFQEVPPPYSSFSKKRKMSIVAMAALSSFFSPFSANIYFPALNMIQQDMHTTTDLINLTVTVYMVFQGVSPSFWGGLADNWGRRPVYIMTIFIYIMACIGIALAPDYKTLLGMRMLQAFGSSSVIAIGAGTIGDVAVPAERAGYMGMYSMGTMMGPILGPVLGGILSHQLSWRWIFWLLAILSSALWITLVLFLPETLRKLVGDGSGYANPTPFQWYKNYKAKRVHTRFLSVDSAMTAVAHHDKHEVVAKPTKSRFLTLPNPLQSVLYLLEKDVAVVLMYNSLQYAGFYSVLTSMTHLFTDIYHLNELQIGLCFLANGLGAGTGSFTAGRILNWQFKKIANELGLDESQTRRGNMDPSFPIERARMSITWIWGIAFNIAMIIYGWLLHIKAPIAPILFLQAILGYCSTSTFNATSTLLVDLFPRNSSAIVASNNLARCLLGAVAVVIINPGIAAIGVGWMFTTVSLVLFVSRILMVIELRYGHQWRLERTRRIARKEAMDADQR</sequence>
<evidence type="ECO:0000256" key="3">
    <source>
        <dbReference type="ARBA" id="ARBA00022692"/>
    </source>
</evidence>
<feature type="compositionally biased region" description="Polar residues" evidence="6">
    <location>
        <begin position="1"/>
        <end position="18"/>
    </location>
</feature>
<feature type="domain" description="Major facilitator superfamily (MFS) profile" evidence="8">
    <location>
        <begin position="88"/>
        <end position="548"/>
    </location>
</feature>
<feature type="transmembrane region" description="Helical" evidence="7">
    <location>
        <begin position="242"/>
        <end position="262"/>
    </location>
</feature>
<accession>A0ABR3B1H4</accession>
<evidence type="ECO:0000256" key="7">
    <source>
        <dbReference type="SAM" id="Phobius"/>
    </source>
</evidence>
<feature type="transmembrane region" description="Helical" evidence="7">
    <location>
        <begin position="466"/>
        <end position="490"/>
    </location>
</feature>
<keyword evidence="10" id="KW-1185">Reference proteome</keyword>
<evidence type="ECO:0000256" key="4">
    <source>
        <dbReference type="ARBA" id="ARBA00022989"/>
    </source>
</evidence>
<feature type="transmembrane region" description="Helical" evidence="7">
    <location>
        <begin position="123"/>
        <end position="142"/>
    </location>
</feature>
<dbReference type="Pfam" id="PF07690">
    <property type="entry name" value="MFS_1"/>
    <property type="match status" value="1"/>
</dbReference>
<keyword evidence="4 7" id="KW-1133">Transmembrane helix</keyword>
<evidence type="ECO:0000313" key="10">
    <source>
        <dbReference type="Proteomes" id="UP001448207"/>
    </source>
</evidence>
<evidence type="ECO:0000256" key="2">
    <source>
        <dbReference type="ARBA" id="ARBA00022448"/>
    </source>
</evidence>
<dbReference type="EMBL" id="JBCLYO010000006">
    <property type="protein sequence ID" value="KAL0087608.1"/>
    <property type="molecule type" value="Genomic_DNA"/>
</dbReference>
<feature type="transmembrane region" description="Helical" evidence="7">
    <location>
        <begin position="216"/>
        <end position="236"/>
    </location>
</feature>
<keyword evidence="2" id="KW-0813">Transport</keyword>
<comment type="caution">
    <text evidence="9">The sequence shown here is derived from an EMBL/GenBank/DDBJ whole genome shotgun (WGS) entry which is preliminary data.</text>
</comment>
<reference evidence="9 10" key="1">
    <citation type="submission" date="2024-04" db="EMBL/GenBank/DDBJ databases">
        <title>Symmetric and asymmetric DNA N6-adenine methylation regulates different biological responses in Mucorales.</title>
        <authorList>
            <consortium name="Lawrence Berkeley National Laboratory"/>
            <person name="Lax C."/>
            <person name="Mondo S.J."/>
            <person name="Osorio-Concepcion M."/>
            <person name="Muszewska A."/>
            <person name="Corrochano-Luque M."/>
            <person name="Gutierrez G."/>
            <person name="Riley R."/>
            <person name="Lipzen A."/>
            <person name="Guo J."/>
            <person name="Hundley H."/>
            <person name="Amirebrahimi M."/>
            <person name="Ng V."/>
            <person name="Lorenzo-Gutierrez D."/>
            <person name="Binder U."/>
            <person name="Yang J."/>
            <person name="Song Y."/>
            <person name="Canovas D."/>
            <person name="Navarro E."/>
            <person name="Freitag M."/>
            <person name="Gabaldon T."/>
            <person name="Grigoriev I.V."/>
            <person name="Corrochano L.M."/>
            <person name="Nicolas F.E."/>
            <person name="Garre V."/>
        </authorList>
    </citation>
    <scope>NUCLEOTIDE SEQUENCE [LARGE SCALE GENOMIC DNA]</scope>
    <source>
        <strain evidence="9 10">L51</strain>
    </source>
</reference>
<dbReference type="InterPro" id="IPR020846">
    <property type="entry name" value="MFS_dom"/>
</dbReference>
<feature type="transmembrane region" description="Helical" evidence="7">
    <location>
        <begin position="154"/>
        <end position="172"/>
    </location>
</feature>
<keyword evidence="5 7" id="KW-0472">Membrane</keyword>
<dbReference type="InterPro" id="IPR036259">
    <property type="entry name" value="MFS_trans_sf"/>
</dbReference>
<evidence type="ECO:0000313" key="9">
    <source>
        <dbReference type="EMBL" id="KAL0087608.1"/>
    </source>
</evidence>
<feature type="transmembrane region" description="Helical" evidence="7">
    <location>
        <begin position="436"/>
        <end position="454"/>
    </location>
</feature>
<keyword evidence="3 7" id="KW-0812">Transmembrane</keyword>
<evidence type="ECO:0000256" key="5">
    <source>
        <dbReference type="ARBA" id="ARBA00023136"/>
    </source>
</evidence>
<protein>
    <submittedName>
        <fullName evidence="9">Major facilitator superfamily domain-containing protein</fullName>
    </submittedName>
</protein>
<gene>
    <name evidence="9" type="ORF">J3Q64DRAFT_1820653</name>
</gene>
<feature type="transmembrane region" description="Helical" evidence="7">
    <location>
        <begin position="88"/>
        <end position="107"/>
    </location>
</feature>
<dbReference type="Gene3D" id="1.20.1250.20">
    <property type="entry name" value="MFS general substrate transporter like domains"/>
    <property type="match status" value="1"/>
</dbReference>
<dbReference type="PANTHER" id="PTHR23502:SF51">
    <property type="entry name" value="QUINIDINE RESISTANCE PROTEIN 1-RELATED"/>
    <property type="match status" value="1"/>
</dbReference>
<name>A0ABR3B1H4_PHYBL</name>
<feature type="transmembrane region" description="Helical" evidence="7">
    <location>
        <begin position="502"/>
        <end position="521"/>
    </location>
</feature>
<evidence type="ECO:0000256" key="1">
    <source>
        <dbReference type="ARBA" id="ARBA00004141"/>
    </source>
</evidence>
<feature type="region of interest" description="Disordered" evidence="6">
    <location>
        <begin position="1"/>
        <end position="46"/>
    </location>
</feature>
<dbReference type="PROSITE" id="PS50850">
    <property type="entry name" value="MFS"/>
    <property type="match status" value="1"/>
</dbReference>
<comment type="subcellular location">
    <subcellularLocation>
        <location evidence="1">Membrane</location>
        <topology evidence="1">Multi-pass membrane protein</topology>
    </subcellularLocation>
</comment>
<dbReference type="Gene3D" id="1.20.1720.10">
    <property type="entry name" value="Multidrug resistance protein D"/>
    <property type="match status" value="1"/>
</dbReference>
<feature type="transmembrane region" description="Helical" evidence="7">
    <location>
        <begin position="184"/>
        <end position="204"/>
    </location>
</feature>
<evidence type="ECO:0000256" key="6">
    <source>
        <dbReference type="SAM" id="MobiDB-lite"/>
    </source>
</evidence>